<dbReference type="AlphaFoldDB" id="A0AAD7IBY8"/>
<gene>
    <name evidence="2" type="ORF">DFH07DRAFT_839946</name>
</gene>
<feature type="region of interest" description="Disordered" evidence="1">
    <location>
        <begin position="634"/>
        <end position="655"/>
    </location>
</feature>
<evidence type="ECO:0000313" key="3">
    <source>
        <dbReference type="Proteomes" id="UP001215280"/>
    </source>
</evidence>
<dbReference type="EMBL" id="JARJLG010000131">
    <property type="protein sequence ID" value="KAJ7739636.1"/>
    <property type="molecule type" value="Genomic_DNA"/>
</dbReference>
<feature type="region of interest" description="Disordered" evidence="1">
    <location>
        <begin position="209"/>
        <end position="240"/>
    </location>
</feature>
<feature type="compositionally biased region" description="Pro residues" evidence="1">
    <location>
        <begin position="221"/>
        <end position="236"/>
    </location>
</feature>
<comment type="caution">
    <text evidence="2">The sequence shown here is derived from an EMBL/GenBank/DDBJ whole genome shotgun (WGS) entry which is preliminary data.</text>
</comment>
<feature type="compositionally biased region" description="Acidic residues" evidence="1">
    <location>
        <begin position="591"/>
        <end position="608"/>
    </location>
</feature>
<reference evidence="2" key="1">
    <citation type="submission" date="2023-03" db="EMBL/GenBank/DDBJ databases">
        <title>Massive genome expansion in bonnet fungi (Mycena s.s.) driven by repeated elements and novel gene families across ecological guilds.</title>
        <authorList>
            <consortium name="Lawrence Berkeley National Laboratory"/>
            <person name="Harder C.B."/>
            <person name="Miyauchi S."/>
            <person name="Viragh M."/>
            <person name="Kuo A."/>
            <person name="Thoen E."/>
            <person name="Andreopoulos B."/>
            <person name="Lu D."/>
            <person name="Skrede I."/>
            <person name="Drula E."/>
            <person name="Henrissat B."/>
            <person name="Morin E."/>
            <person name="Kohler A."/>
            <person name="Barry K."/>
            <person name="LaButti K."/>
            <person name="Morin E."/>
            <person name="Salamov A."/>
            <person name="Lipzen A."/>
            <person name="Mereny Z."/>
            <person name="Hegedus B."/>
            <person name="Baldrian P."/>
            <person name="Stursova M."/>
            <person name="Weitz H."/>
            <person name="Taylor A."/>
            <person name="Grigoriev I.V."/>
            <person name="Nagy L.G."/>
            <person name="Martin F."/>
            <person name="Kauserud H."/>
        </authorList>
    </citation>
    <scope>NUCLEOTIDE SEQUENCE</scope>
    <source>
        <strain evidence="2">CBHHK188m</strain>
    </source>
</reference>
<feature type="region of interest" description="Disordered" evidence="1">
    <location>
        <begin position="585"/>
        <end position="616"/>
    </location>
</feature>
<feature type="region of interest" description="Disordered" evidence="1">
    <location>
        <begin position="671"/>
        <end position="690"/>
    </location>
</feature>
<evidence type="ECO:0000313" key="2">
    <source>
        <dbReference type="EMBL" id="KAJ7739636.1"/>
    </source>
</evidence>
<feature type="compositionally biased region" description="Basic and acidic residues" evidence="1">
    <location>
        <begin position="671"/>
        <end position="680"/>
    </location>
</feature>
<keyword evidence="3" id="KW-1185">Reference proteome</keyword>
<evidence type="ECO:0000256" key="1">
    <source>
        <dbReference type="SAM" id="MobiDB-lite"/>
    </source>
</evidence>
<accession>A0AAD7IBY8</accession>
<dbReference type="Proteomes" id="UP001215280">
    <property type="component" value="Unassembled WGS sequence"/>
</dbReference>
<protein>
    <submittedName>
        <fullName evidence="2">Uncharacterized protein</fullName>
    </submittedName>
</protein>
<organism evidence="2 3">
    <name type="scientific">Mycena maculata</name>
    <dbReference type="NCBI Taxonomy" id="230809"/>
    <lineage>
        <taxon>Eukaryota</taxon>
        <taxon>Fungi</taxon>
        <taxon>Dikarya</taxon>
        <taxon>Basidiomycota</taxon>
        <taxon>Agaricomycotina</taxon>
        <taxon>Agaricomycetes</taxon>
        <taxon>Agaricomycetidae</taxon>
        <taxon>Agaricales</taxon>
        <taxon>Marasmiineae</taxon>
        <taxon>Mycenaceae</taxon>
        <taxon>Mycena</taxon>
    </lineage>
</organism>
<sequence length="1100" mass="123111">MDTDEHNLRIHIRQLLLNYAVTHFTADYIQLTEQAVTDLWCQYLTEIPTADPGSILLPKDPFDTLTRIHDLGSVEAFQEKFQSTPNAIQYIKKLIKPRTGKPKSERVSFHESSFESHIPVCRPMSPILTTRAIRETPKPGSNKFLDSLSLSHREFLSSQAIKNVPIEPILDPPVKQDEILNTNWRLLPQEQDAVRSLLRSVFAPRPKGYKNRHLDPCARPDSPPVPSRVPEPPFIPIFPRRHRAGNGIREHDTGLTDIISLPAVILPPAKVEELEPDLYKQNMVIVNGWHAYKSSPSPTPTPPSSQEDQIDELFMLSPDTTPPPIRPSKMEVAQIPRTKRIGAPRKKPVPIGHGTNFGSFLAPLVQKAPAPEPLSRLSPEPATSILGQPDSACEPDVVLDDLDADLDQLYGHQRQDPRDLILREKVDEKQQLLMEVPVLPPPNDHPLNGSILPSHLRELVVPLKDKGQANVKNPTHRFLKKAKGIPSLNVELSWVPIAAKTRIPTNCEIMKVTDLFDADALSSSDLPMQNAAFLERVPAALSTPEPRPQETWIRRFAKIFPVIPEDIDSEITRCEIILSRKERRRAAGLTDEVEDDMGDSDDSMDTEEPESRCAKRPKLLTQDEYLDDSGVAFDTLDLDHGSPTSPSFYGDPEPDVDKENLVPWNGGRDDDFAPPEHNEQFDPEDIPRSPFPSNFQANYYDPGMASGYEHRDFEALSFDSLATVSAQPTQLPAHDIPSDETYAGMFDPYPDAIINDSAIAKPSSATASAPDIATRSLGIFEFAKLRAKKVSVPILDNPTSSWGETNVRLEEPSYSVPENVYDRDTLRLPSTWNPPQSLHRYMVSMELVQKQSLIRSLRSRTCSIDLVERDSLGGVDIILDPHTAVIYTNLLVLPSECTPLASRIGQQSWLYSRLLIIFDAYPSSRSYQSKAKSNTASELFAYSPPVLKALGKLRRNLGIAEGCGTKRRACAVQYAFADTVEEAAMFTRYLGDFAEDNDESRGIVWGDRTWLEDDVPEGEQDLAAADGMNRFASFLILCQIDLSEFLDLSQEARVEKFGVFIGMERIMLLNQVIERRLQAMQPSDSEMVDPSVLSVATQQY</sequence>
<proteinExistence type="predicted"/>
<name>A0AAD7IBY8_9AGAR</name>